<evidence type="ECO:0000313" key="3">
    <source>
        <dbReference type="EMBL" id="CAJ1002665.1"/>
    </source>
</evidence>
<dbReference type="GO" id="GO:0016757">
    <property type="term" value="F:glycosyltransferase activity"/>
    <property type="evidence" value="ECO:0007669"/>
    <property type="project" value="InterPro"/>
</dbReference>
<evidence type="ECO:0000259" key="2">
    <source>
        <dbReference type="Pfam" id="PF13439"/>
    </source>
</evidence>
<evidence type="ECO:0000259" key="1">
    <source>
        <dbReference type="Pfam" id="PF00534"/>
    </source>
</evidence>
<dbReference type="RefSeq" id="WP_304415505.1">
    <property type="nucleotide sequence ID" value="NZ_OY569118.1"/>
</dbReference>
<dbReference type="Proteomes" id="UP001189619">
    <property type="component" value="Chromosome"/>
</dbReference>
<feature type="domain" description="Glycosyl transferase family 1" evidence="1">
    <location>
        <begin position="193"/>
        <end position="354"/>
    </location>
</feature>
<dbReference type="InterPro" id="IPR001296">
    <property type="entry name" value="Glyco_trans_1"/>
</dbReference>
<name>A0AA48RCB8_9BACL</name>
<dbReference type="Pfam" id="PF00534">
    <property type="entry name" value="Glycos_transf_1"/>
    <property type="match status" value="1"/>
</dbReference>
<gene>
    <name evidence="3" type="ORF">BSPP4475_10085</name>
</gene>
<dbReference type="Gene3D" id="3.40.50.2000">
    <property type="entry name" value="Glycogen Phosphorylase B"/>
    <property type="match status" value="2"/>
</dbReference>
<dbReference type="EMBL" id="OY569118">
    <property type="protein sequence ID" value="CAJ1002665.1"/>
    <property type="molecule type" value="Genomic_DNA"/>
</dbReference>
<dbReference type="PANTHER" id="PTHR45947:SF3">
    <property type="entry name" value="SULFOQUINOVOSYL TRANSFERASE SQD2"/>
    <property type="match status" value="1"/>
</dbReference>
<dbReference type="Pfam" id="PF13439">
    <property type="entry name" value="Glyco_transf_4"/>
    <property type="match status" value="1"/>
</dbReference>
<protein>
    <submittedName>
        <fullName evidence="3">Glycosyltransferase family 1 protein</fullName>
    </submittedName>
</protein>
<dbReference type="InterPro" id="IPR028098">
    <property type="entry name" value="Glyco_trans_4-like_N"/>
</dbReference>
<evidence type="ECO:0000313" key="4">
    <source>
        <dbReference type="Proteomes" id="UP001189619"/>
    </source>
</evidence>
<dbReference type="SUPFAM" id="SSF53756">
    <property type="entry name" value="UDP-Glycosyltransferase/glycogen phosphorylase"/>
    <property type="match status" value="1"/>
</dbReference>
<keyword evidence="4" id="KW-1185">Reference proteome</keyword>
<dbReference type="CDD" id="cd03801">
    <property type="entry name" value="GT4_PimA-like"/>
    <property type="match status" value="1"/>
</dbReference>
<proteinExistence type="predicted"/>
<organism evidence="3 4">
    <name type="scientific">Brevibacillus aydinogluensis</name>
    <dbReference type="NCBI Taxonomy" id="927786"/>
    <lineage>
        <taxon>Bacteria</taxon>
        <taxon>Bacillati</taxon>
        <taxon>Bacillota</taxon>
        <taxon>Bacilli</taxon>
        <taxon>Bacillales</taxon>
        <taxon>Paenibacillaceae</taxon>
        <taxon>Brevibacillus</taxon>
    </lineage>
</organism>
<dbReference type="InterPro" id="IPR050194">
    <property type="entry name" value="Glycosyltransferase_grp1"/>
</dbReference>
<sequence>MRILVVCPKQLPVPPIKGGSVESVTYNIFKRMAQSEKVVLLSRSHPRLPSVSRYVGGNLQVIRVPSSRPFAYLRAALRKVAGQSFDIIQIENRPRFVPFVRQAFPHTPIILSLHSLTFMSRLTLPQANAILRQVNGITSVSSFVTNTMKRRYPAHAHKFRTAIPGVDAVKFRPWPAAAKLRLRRRMGLAGSFNVLFVGRIVRGKGLHTLIRSVAQLKRRIPNIRLVAVGASWPGVRRQTPYMRYVRNLSKRLRVPVRFTGYVPPSRVHQMFQLGDVFVCPTLFREGLATVNTEAMASGIPVVASNRGGIREVVIHGHSGLLVNQANSPAAFARAIARIRNNPALRRRLIANGRTRVRSSFNWYGTVRRLKAHYQDVRSAASSSKKSH</sequence>
<reference evidence="3" key="1">
    <citation type="submission" date="2023-07" db="EMBL/GenBank/DDBJ databases">
        <authorList>
            <person name="Ivanov I."/>
            <person name="Teneva D."/>
            <person name="Stoikov I."/>
        </authorList>
    </citation>
    <scope>NUCLEOTIDE SEQUENCE</scope>
    <source>
        <strain evidence="3">4475</strain>
    </source>
</reference>
<dbReference type="KEGG" id="bayd:BSPP4475_10085"/>
<dbReference type="AlphaFoldDB" id="A0AA48RCB8"/>
<accession>A0AA48RCB8</accession>
<feature type="domain" description="Glycosyltransferase subfamily 4-like N-terminal" evidence="2">
    <location>
        <begin position="21"/>
        <end position="168"/>
    </location>
</feature>
<dbReference type="PANTHER" id="PTHR45947">
    <property type="entry name" value="SULFOQUINOVOSYL TRANSFERASE SQD2"/>
    <property type="match status" value="1"/>
</dbReference>